<reference evidence="9" key="1">
    <citation type="journal article" date="2019" name="Int. J. Syst. Evol. Microbiol.">
        <title>The Global Catalogue of Microorganisms (GCM) 10K type strain sequencing project: providing services to taxonomists for standard genome sequencing and annotation.</title>
        <authorList>
            <consortium name="The Broad Institute Genomics Platform"/>
            <consortium name="The Broad Institute Genome Sequencing Center for Infectious Disease"/>
            <person name="Wu L."/>
            <person name="Ma J."/>
        </authorList>
    </citation>
    <scope>NUCLEOTIDE SEQUENCE [LARGE SCALE GENOMIC DNA]</scope>
    <source>
        <strain evidence="9">KCTC 12847</strain>
    </source>
</reference>
<dbReference type="CDD" id="cd00143">
    <property type="entry name" value="PP2Cc"/>
    <property type="match status" value="1"/>
</dbReference>
<evidence type="ECO:0000256" key="3">
    <source>
        <dbReference type="ARBA" id="ARBA00022777"/>
    </source>
</evidence>
<feature type="transmembrane region" description="Helical" evidence="5">
    <location>
        <begin position="555"/>
        <end position="573"/>
    </location>
</feature>
<dbReference type="PROSITE" id="PS50011">
    <property type="entry name" value="PROTEIN_KINASE_DOM"/>
    <property type="match status" value="1"/>
</dbReference>
<keyword evidence="2" id="KW-0547">Nucleotide-binding</keyword>
<sequence>MTTHLEVTVGQYTNRGRKDINQDFHGLCIPTEPQLTTKGIVVAIADGIGSSDVSQIASQTAIGGFLEDYYCTSDAWSVKTAAQRVLSAINSWLHAQTQQSQYRDDKNRGYVCTLSAMILKATTAHVFHVGDARIYRLRKGDMEQLTQDHRVWVSQHQSYLSRALGVHSHLEMDYQALEVEAGDIFLFLTDGIYEHVSPSQLRDTVWKCSDDLNNAAKKLAEDAYSQGSHDNLTAQVVRVDNLPNHNSQILYRQLSELPLPPVLEPRSAFDGYRILRTLHASHRSHVYLAVDESNIDEPVVLKAPSIDTRGDPAHLERFLLEEWIARRIDSPHVLKAHSPNRQRRYLYTVTEFVEGRTLRQWMIDNPQPDLETVRSIAEQIAKGLQAFHRLEMLHQDLRPENVLIDASGLVKIIDFGSAYVAGIEESARNEQTPYPPGTVQYMAPEYFLGAQGTTRSDIFSLGVIVYQMLTGKLPYGTNVAKSRTLAAQRKLDYMPIFDGHREVPVWIDDVLRKAVHPDPYRRYGELSEFIYELRHASRTMLSKHRPPLIERNPVLFWKSLSVLLAITVAFLAWRLHNA</sequence>
<evidence type="ECO:0000313" key="8">
    <source>
        <dbReference type="EMBL" id="MFC3293416.1"/>
    </source>
</evidence>
<dbReference type="PROSITE" id="PS51746">
    <property type="entry name" value="PPM_2"/>
    <property type="match status" value="1"/>
</dbReference>
<dbReference type="Gene3D" id="1.10.510.10">
    <property type="entry name" value="Transferase(Phosphotransferase) domain 1"/>
    <property type="match status" value="1"/>
</dbReference>
<keyword evidence="4" id="KW-0067">ATP-binding</keyword>
<keyword evidence="1" id="KW-0808">Transferase</keyword>
<evidence type="ECO:0000256" key="5">
    <source>
        <dbReference type="SAM" id="Phobius"/>
    </source>
</evidence>
<keyword evidence="5" id="KW-0472">Membrane</keyword>
<evidence type="ECO:0000259" key="7">
    <source>
        <dbReference type="PROSITE" id="PS51746"/>
    </source>
</evidence>
<organism evidence="8 9">
    <name type="scientific">Modicisalibacter luteus</name>
    <dbReference type="NCBI Taxonomy" id="453962"/>
    <lineage>
        <taxon>Bacteria</taxon>
        <taxon>Pseudomonadati</taxon>
        <taxon>Pseudomonadota</taxon>
        <taxon>Gammaproteobacteria</taxon>
        <taxon>Oceanospirillales</taxon>
        <taxon>Halomonadaceae</taxon>
        <taxon>Modicisalibacter</taxon>
    </lineage>
</organism>
<dbReference type="SMART" id="SM00332">
    <property type="entry name" value="PP2Cc"/>
    <property type="match status" value="1"/>
</dbReference>
<dbReference type="CDD" id="cd14014">
    <property type="entry name" value="STKc_PknB_like"/>
    <property type="match status" value="1"/>
</dbReference>
<dbReference type="SMART" id="SM00331">
    <property type="entry name" value="PP2C_SIG"/>
    <property type="match status" value="1"/>
</dbReference>
<evidence type="ECO:0000259" key="6">
    <source>
        <dbReference type="PROSITE" id="PS50011"/>
    </source>
</evidence>
<name>A0ABV7M3E5_9GAMM</name>
<dbReference type="InterPro" id="IPR000719">
    <property type="entry name" value="Prot_kinase_dom"/>
</dbReference>
<dbReference type="RefSeq" id="WP_019017684.1">
    <property type="nucleotide sequence ID" value="NZ_BMXD01000001.1"/>
</dbReference>
<comment type="caution">
    <text evidence="8">The sequence shown here is derived from an EMBL/GenBank/DDBJ whole genome shotgun (WGS) entry which is preliminary data.</text>
</comment>
<dbReference type="Pfam" id="PF00069">
    <property type="entry name" value="Pkinase"/>
    <property type="match status" value="1"/>
</dbReference>
<dbReference type="Gene3D" id="3.60.40.10">
    <property type="entry name" value="PPM-type phosphatase domain"/>
    <property type="match status" value="1"/>
</dbReference>
<dbReference type="InterPro" id="IPR001932">
    <property type="entry name" value="PPM-type_phosphatase-like_dom"/>
</dbReference>
<dbReference type="InterPro" id="IPR008266">
    <property type="entry name" value="Tyr_kinase_AS"/>
</dbReference>
<protein>
    <submittedName>
        <fullName evidence="8">Protein kinase</fullName>
    </submittedName>
</protein>
<dbReference type="InterPro" id="IPR011009">
    <property type="entry name" value="Kinase-like_dom_sf"/>
</dbReference>
<feature type="domain" description="PPM-type phosphatase" evidence="7">
    <location>
        <begin position="8"/>
        <end position="239"/>
    </location>
</feature>
<evidence type="ECO:0000256" key="4">
    <source>
        <dbReference type="ARBA" id="ARBA00022840"/>
    </source>
</evidence>
<keyword evidence="9" id="KW-1185">Reference proteome</keyword>
<proteinExistence type="predicted"/>
<dbReference type="GO" id="GO:0016301">
    <property type="term" value="F:kinase activity"/>
    <property type="evidence" value="ECO:0007669"/>
    <property type="project" value="UniProtKB-KW"/>
</dbReference>
<dbReference type="PROSITE" id="PS00109">
    <property type="entry name" value="PROTEIN_KINASE_TYR"/>
    <property type="match status" value="1"/>
</dbReference>
<dbReference type="PANTHER" id="PTHR43289">
    <property type="entry name" value="MITOGEN-ACTIVATED PROTEIN KINASE KINASE KINASE 20-RELATED"/>
    <property type="match status" value="1"/>
</dbReference>
<feature type="domain" description="Protein kinase" evidence="6">
    <location>
        <begin position="272"/>
        <end position="538"/>
    </location>
</feature>
<dbReference type="SUPFAM" id="SSF81606">
    <property type="entry name" value="PP2C-like"/>
    <property type="match status" value="1"/>
</dbReference>
<evidence type="ECO:0000256" key="2">
    <source>
        <dbReference type="ARBA" id="ARBA00022741"/>
    </source>
</evidence>
<dbReference type="InterPro" id="IPR036457">
    <property type="entry name" value="PPM-type-like_dom_sf"/>
</dbReference>
<dbReference type="PANTHER" id="PTHR43289:SF6">
    <property type="entry name" value="SERINE_THREONINE-PROTEIN KINASE NEKL-3"/>
    <property type="match status" value="1"/>
</dbReference>
<gene>
    <name evidence="8" type="ORF">ACFOEI_15275</name>
</gene>
<keyword evidence="5" id="KW-1133">Transmembrane helix</keyword>
<dbReference type="EMBL" id="JBHRUH010000031">
    <property type="protein sequence ID" value="MFC3293416.1"/>
    <property type="molecule type" value="Genomic_DNA"/>
</dbReference>
<keyword evidence="5" id="KW-0812">Transmembrane</keyword>
<evidence type="ECO:0000313" key="9">
    <source>
        <dbReference type="Proteomes" id="UP001595640"/>
    </source>
</evidence>
<keyword evidence="3 8" id="KW-0418">Kinase</keyword>
<dbReference type="Gene3D" id="3.30.200.20">
    <property type="entry name" value="Phosphorylase Kinase, domain 1"/>
    <property type="match status" value="1"/>
</dbReference>
<dbReference type="Proteomes" id="UP001595640">
    <property type="component" value="Unassembled WGS sequence"/>
</dbReference>
<dbReference type="SUPFAM" id="SSF56112">
    <property type="entry name" value="Protein kinase-like (PK-like)"/>
    <property type="match status" value="1"/>
</dbReference>
<evidence type="ECO:0000256" key="1">
    <source>
        <dbReference type="ARBA" id="ARBA00022679"/>
    </source>
</evidence>
<accession>A0ABV7M3E5</accession>
<dbReference type="Pfam" id="PF13672">
    <property type="entry name" value="PP2C_2"/>
    <property type="match status" value="1"/>
</dbReference>